<name>A0AAD9E9U3_9PEZI</name>
<gene>
    <name evidence="2" type="ORF">CCHR01_17477</name>
</gene>
<comment type="caution">
    <text evidence="2">The sequence shown here is derived from an EMBL/GenBank/DDBJ whole genome shotgun (WGS) entry which is preliminary data.</text>
</comment>
<evidence type="ECO:0000313" key="2">
    <source>
        <dbReference type="EMBL" id="KAK1839897.1"/>
    </source>
</evidence>
<evidence type="ECO:0000256" key="1">
    <source>
        <dbReference type="SAM" id="MobiDB-lite"/>
    </source>
</evidence>
<keyword evidence="3" id="KW-1185">Reference proteome</keyword>
<reference evidence="2" key="1">
    <citation type="submission" date="2023-01" db="EMBL/GenBank/DDBJ databases">
        <title>Colletotrichum chrysophilum M932 genome sequence.</title>
        <authorList>
            <person name="Baroncelli R."/>
        </authorList>
    </citation>
    <scope>NUCLEOTIDE SEQUENCE</scope>
    <source>
        <strain evidence="2">M932</strain>
    </source>
</reference>
<feature type="compositionally biased region" description="Polar residues" evidence="1">
    <location>
        <begin position="77"/>
        <end position="88"/>
    </location>
</feature>
<proteinExistence type="predicted"/>
<organism evidence="2 3">
    <name type="scientific">Colletotrichum chrysophilum</name>
    <dbReference type="NCBI Taxonomy" id="1836956"/>
    <lineage>
        <taxon>Eukaryota</taxon>
        <taxon>Fungi</taxon>
        <taxon>Dikarya</taxon>
        <taxon>Ascomycota</taxon>
        <taxon>Pezizomycotina</taxon>
        <taxon>Sordariomycetes</taxon>
        <taxon>Hypocreomycetidae</taxon>
        <taxon>Glomerellales</taxon>
        <taxon>Glomerellaceae</taxon>
        <taxon>Colletotrichum</taxon>
        <taxon>Colletotrichum gloeosporioides species complex</taxon>
    </lineage>
</organism>
<feature type="region of interest" description="Disordered" evidence="1">
    <location>
        <begin position="1"/>
        <end position="44"/>
    </location>
</feature>
<feature type="region of interest" description="Disordered" evidence="1">
    <location>
        <begin position="61"/>
        <end position="110"/>
    </location>
</feature>
<accession>A0AAD9E9U3</accession>
<dbReference type="AlphaFoldDB" id="A0AAD9E9U3"/>
<sequence>MSEAVSREDQDLIHPGPKRTAVSSSSILFGASSTSSSPSPAPPILELLVRSDHRSVLAATVTGPHHHQLPAPPRTTKAISESPRNQMEPSRGYRCLPAENDAAPNNQTIP</sequence>
<dbReference type="EMBL" id="JAQOWY010000616">
    <property type="protein sequence ID" value="KAK1839897.1"/>
    <property type="molecule type" value="Genomic_DNA"/>
</dbReference>
<evidence type="ECO:0000313" key="3">
    <source>
        <dbReference type="Proteomes" id="UP001243330"/>
    </source>
</evidence>
<protein>
    <submittedName>
        <fullName evidence="2">Uncharacterized protein</fullName>
    </submittedName>
</protein>
<feature type="compositionally biased region" description="Basic and acidic residues" evidence="1">
    <location>
        <begin position="1"/>
        <end position="12"/>
    </location>
</feature>
<dbReference type="Proteomes" id="UP001243330">
    <property type="component" value="Unassembled WGS sequence"/>
</dbReference>